<dbReference type="InterPro" id="IPR011990">
    <property type="entry name" value="TPR-like_helical_dom_sf"/>
</dbReference>
<feature type="chain" id="PRO_5002916424" description="Tetratricopeptide repeat protein" evidence="2">
    <location>
        <begin position="24"/>
        <end position="249"/>
    </location>
</feature>
<dbReference type="EMBL" id="ACLR01000059">
    <property type="protein sequence ID" value="EEK17435.1"/>
    <property type="molecule type" value="Genomic_DNA"/>
</dbReference>
<dbReference type="OrthoDB" id="1494029at2"/>
<reference evidence="3 4" key="1">
    <citation type="submission" date="2009-04" db="EMBL/GenBank/DDBJ databases">
        <authorList>
            <person name="Sebastian Y."/>
            <person name="Madupu R."/>
            <person name="Durkin A.S."/>
            <person name="Torralba M."/>
            <person name="Methe B."/>
            <person name="Sutton G.G."/>
            <person name="Strausberg R.L."/>
            <person name="Nelson K.E."/>
        </authorList>
    </citation>
    <scope>NUCLEOTIDE SEQUENCE [LARGE SCALE GENOMIC DNA]</scope>
    <source>
        <strain evidence="3 4">60-3</strain>
    </source>
</reference>
<proteinExistence type="predicted"/>
<dbReference type="PROSITE" id="PS50005">
    <property type="entry name" value="TPR"/>
    <property type="match status" value="1"/>
</dbReference>
<evidence type="ECO:0008006" key="5">
    <source>
        <dbReference type="Google" id="ProtNLM"/>
    </source>
</evidence>
<keyword evidence="4" id="KW-1185">Reference proteome</keyword>
<feature type="repeat" description="TPR" evidence="1">
    <location>
        <begin position="198"/>
        <end position="231"/>
    </location>
</feature>
<accession>C2MA17</accession>
<feature type="signal peptide" evidence="2">
    <location>
        <begin position="1"/>
        <end position="23"/>
    </location>
</feature>
<comment type="caution">
    <text evidence="3">The sequence shown here is derived from an EMBL/GenBank/DDBJ whole genome shotgun (WGS) entry which is preliminary data.</text>
</comment>
<evidence type="ECO:0000256" key="2">
    <source>
        <dbReference type="SAM" id="SignalP"/>
    </source>
</evidence>
<evidence type="ECO:0000313" key="4">
    <source>
        <dbReference type="Proteomes" id="UP000003303"/>
    </source>
</evidence>
<dbReference type="SUPFAM" id="SSF48452">
    <property type="entry name" value="TPR-like"/>
    <property type="match status" value="1"/>
</dbReference>
<dbReference type="Proteomes" id="UP000003303">
    <property type="component" value="Unassembled WGS sequence"/>
</dbReference>
<protein>
    <recommendedName>
        <fullName evidence="5">Tetratricopeptide repeat protein</fullName>
    </recommendedName>
</protein>
<evidence type="ECO:0000256" key="1">
    <source>
        <dbReference type="PROSITE-ProRule" id="PRU00339"/>
    </source>
</evidence>
<keyword evidence="1" id="KW-0802">TPR repeat</keyword>
<gene>
    <name evidence="3" type="ORF">PORUE0001_1647</name>
</gene>
<dbReference type="RefSeq" id="WP_007364721.1">
    <property type="nucleotide sequence ID" value="NZ_ACLR01000059.1"/>
</dbReference>
<organism evidence="3 4">
    <name type="scientific">Porphyromonas uenonis 60-3</name>
    <dbReference type="NCBI Taxonomy" id="596327"/>
    <lineage>
        <taxon>Bacteria</taxon>
        <taxon>Pseudomonadati</taxon>
        <taxon>Bacteroidota</taxon>
        <taxon>Bacteroidia</taxon>
        <taxon>Bacteroidales</taxon>
        <taxon>Porphyromonadaceae</taxon>
        <taxon>Porphyromonas</taxon>
    </lineage>
</organism>
<dbReference type="Gene3D" id="1.25.40.10">
    <property type="entry name" value="Tetratricopeptide repeat domain"/>
    <property type="match status" value="1"/>
</dbReference>
<dbReference type="STRING" id="596327.PORUE0001_1647"/>
<evidence type="ECO:0000313" key="3">
    <source>
        <dbReference type="EMBL" id="EEK17435.1"/>
    </source>
</evidence>
<dbReference type="InterPro" id="IPR019734">
    <property type="entry name" value="TPR_rpt"/>
</dbReference>
<keyword evidence="2" id="KW-0732">Signal</keyword>
<dbReference type="eggNOG" id="COG3063">
    <property type="taxonomic scope" value="Bacteria"/>
</dbReference>
<name>C2MA17_9PORP</name>
<dbReference type="AlphaFoldDB" id="C2MA17"/>
<sequence length="249" mass="28809">MRQRQILGLLLFVLLLGAGSSWAQTVDQKQVYEAYVKRDVNSWKRVIDRMHAEPNKSYARIAELVEYEYGYIAECILRDRNSEAEQYLKRYKAHVDYLIECDYKTAEMTAYLSAYYTYRIGISWLRAALVGNKSISLMNRSIKMDKQNAIGLIQRGNAQYFAPAFFKGDAKKGAIDYFLRAERAMVSQGKSKGSWLYLSLLIQIAECYVGVGEQTQAEAWYRKVISLEPRLTWALDSKYLESKQKHGQQ</sequence>